<name>A0A8W7PV90_ANOCL</name>
<dbReference type="Proteomes" id="UP000075882">
    <property type="component" value="Unassembled WGS sequence"/>
</dbReference>
<feature type="transmembrane region" description="Helical" evidence="1">
    <location>
        <begin position="25"/>
        <end position="43"/>
    </location>
</feature>
<accession>A0A8W7PV90</accession>
<evidence type="ECO:0000313" key="2">
    <source>
        <dbReference type="EnsemblMetazoa" id="ACOM038503-PA.1"/>
    </source>
</evidence>
<dbReference type="EnsemblMetazoa" id="ACOM038503-RA">
    <property type="protein sequence ID" value="ACOM038503-PA.1"/>
    <property type="gene ID" value="ACOM038503"/>
</dbReference>
<evidence type="ECO:0000256" key="1">
    <source>
        <dbReference type="SAM" id="Phobius"/>
    </source>
</evidence>
<proteinExistence type="predicted"/>
<sequence length="101" mass="11273">MTANRTVPLVVPIILREELPIADGGSSLVLVLILLLLLGMLAHSTRTTYTHVRTPQLYKSNYSNRARILLECWYCPMASVPYAVIPLFPINTPDAHTFAHT</sequence>
<keyword evidence="1" id="KW-0812">Transmembrane</keyword>
<keyword evidence="1" id="KW-1133">Transmembrane helix</keyword>
<keyword evidence="1" id="KW-0472">Membrane</keyword>
<organism evidence="2">
    <name type="scientific">Anopheles coluzzii</name>
    <name type="common">African malaria mosquito</name>
    <dbReference type="NCBI Taxonomy" id="1518534"/>
    <lineage>
        <taxon>Eukaryota</taxon>
        <taxon>Metazoa</taxon>
        <taxon>Ecdysozoa</taxon>
        <taxon>Arthropoda</taxon>
        <taxon>Hexapoda</taxon>
        <taxon>Insecta</taxon>
        <taxon>Pterygota</taxon>
        <taxon>Neoptera</taxon>
        <taxon>Endopterygota</taxon>
        <taxon>Diptera</taxon>
        <taxon>Nematocera</taxon>
        <taxon>Culicoidea</taxon>
        <taxon>Culicidae</taxon>
        <taxon>Anophelinae</taxon>
        <taxon>Anopheles</taxon>
    </lineage>
</organism>
<reference evidence="2" key="1">
    <citation type="submission" date="2022-08" db="UniProtKB">
        <authorList>
            <consortium name="EnsemblMetazoa"/>
        </authorList>
    </citation>
    <scope>IDENTIFICATION</scope>
</reference>
<dbReference type="AlphaFoldDB" id="A0A8W7PV90"/>
<protein>
    <submittedName>
        <fullName evidence="2">Uncharacterized protein</fullName>
    </submittedName>
</protein>